<dbReference type="InterPro" id="IPR005844">
    <property type="entry name" value="A-D-PHexomutase_a/b/a-I"/>
</dbReference>
<dbReference type="Pfam" id="PF02879">
    <property type="entry name" value="PGM_PMM_II"/>
    <property type="match status" value="1"/>
</dbReference>
<organism evidence="12 13">
    <name type="scientific">Adhaeretor mobilis</name>
    <dbReference type="NCBI Taxonomy" id="1930276"/>
    <lineage>
        <taxon>Bacteria</taxon>
        <taxon>Pseudomonadati</taxon>
        <taxon>Planctomycetota</taxon>
        <taxon>Planctomycetia</taxon>
        <taxon>Pirellulales</taxon>
        <taxon>Lacipirellulaceae</taxon>
        <taxon>Adhaeretor</taxon>
    </lineage>
</organism>
<dbReference type="KEGG" id="amob:HG15A2_11640"/>
<feature type="domain" description="Alpha-D-phosphohexomutase alpha/beta/alpha" evidence="10">
    <location>
        <begin position="158"/>
        <end position="256"/>
    </location>
</feature>
<dbReference type="PANTHER" id="PTHR42946">
    <property type="entry name" value="PHOSPHOHEXOSE MUTASE"/>
    <property type="match status" value="1"/>
</dbReference>
<dbReference type="AlphaFoldDB" id="A0A517MSN6"/>
<dbReference type="InterPro" id="IPR050060">
    <property type="entry name" value="Phosphoglucosamine_mutase"/>
</dbReference>
<accession>A0A517MSN6</accession>
<dbReference type="InterPro" id="IPR016055">
    <property type="entry name" value="A-D-PHexomutase_a/b/a-I/II/III"/>
</dbReference>
<dbReference type="InterPro" id="IPR024086">
    <property type="entry name" value="GlmM_arc-type"/>
</dbReference>
<evidence type="ECO:0000313" key="13">
    <source>
        <dbReference type="Proteomes" id="UP000319852"/>
    </source>
</evidence>
<evidence type="ECO:0000256" key="7">
    <source>
        <dbReference type="RuleBase" id="RU004326"/>
    </source>
</evidence>
<dbReference type="SUPFAM" id="SSF55957">
    <property type="entry name" value="Phosphoglucomutase, C-terminal domain"/>
    <property type="match status" value="1"/>
</dbReference>
<dbReference type="InterPro" id="IPR016066">
    <property type="entry name" value="A-D-PHexomutase_CS"/>
</dbReference>
<dbReference type="PRINTS" id="PR00509">
    <property type="entry name" value="PGMPMM"/>
</dbReference>
<evidence type="ECO:0000313" key="12">
    <source>
        <dbReference type="EMBL" id="QDS97896.1"/>
    </source>
</evidence>
<reference evidence="12 13" key="1">
    <citation type="submission" date="2019-02" db="EMBL/GenBank/DDBJ databases">
        <title>Deep-cultivation of Planctomycetes and their phenomic and genomic characterization uncovers novel biology.</title>
        <authorList>
            <person name="Wiegand S."/>
            <person name="Jogler M."/>
            <person name="Boedeker C."/>
            <person name="Pinto D."/>
            <person name="Vollmers J."/>
            <person name="Rivas-Marin E."/>
            <person name="Kohn T."/>
            <person name="Peeters S.H."/>
            <person name="Heuer A."/>
            <person name="Rast P."/>
            <person name="Oberbeckmann S."/>
            <person name="Bunk B."/>
            <person name="Jeske O."/>
            <person name="Meyerdierks A."/>
            <person name="Storesund J.E."/>
            <person name="Kallscheuer N."/>
            <person name="Luecker S."/>
            <person name="Lage O.M."/>
            <person name="Pohl T."/>
            <person name="Merkel B.J."/>
            <person name="Hornburger P."/>
            <person name="Mueller R.-W."/>
            <person name="Bruemmer F."/>
            <person name="Labrenz M."/>
            <person name="Spormann A.M."/>
            <person name="Op den Camp H."/>
            <person name="Overmann J."/>
            <person name="Amann R."/>
            <person name="Jetten M.S.M."/>
            <person name="Mascher T."/>
            <person name="Medema M.H."/>
            <person name="Devos D.P."/>
            <person name="Kaster A.-K."/>
            <person name="Ovreas L."/>
            <person name="Rohde M."/>
            <person name="Galperin M.Y."/>
            <person name="Jogler C."/>
        </authorList>
    </citation>
    <scope>NUCLEOTIDE SEQUENCE [LARGE SCALE GENOMIC DNA]</scope>
    <source>
        <strain evidence="12 13">HG15A2</strain>
    </source>
</reference>
<sequence>MSKSEPIISVSGLRGIVGESLTPGIVTRYVNAFATSLPKGPVVVTRDGRTTGPMVAELVRGALSAAGCDVLNGGVAATPTTGVLVRSLKAVGGVQISASHNPSEYNGLKLFNAAGRVIPASEGQAVLDRYRDNETACEWQAWEKLGKINSIGDSTSAHVDLINAICNVQKIRSRKFSVLLDANHGAGSVLGQVLLEHLGCEVAVLGGTPDGHFSHPPEPTAENLSTLPQAMMQHSAVIGFCQDPDADRLAVLDETGRYLGEELTLAMCVDHELKRNPGPIVTNCSSSRMSEDLAEKYGVPFFRSKVGEANVVDVMLENNAVLGGEGNGGVIDPRVVLVRDSFVGMALLLDAMAGRDLPISALADELPQYAIHKSKISLPAEQVPAALDNLEKHFKEANPDRMDGLRLDWSNKWLLVRASNTEPIVRAIAEAPTAEEAQELCDVAAETIG</sequence>
<gene>
    <name evidence="12" type="primary">algC</name>
    <name evidence="12" type="ORF">HG15A2_11640</name>
</gene>
<dbReference type="Pfam" id="PF02880">
    <property type="entry name" value="PGM_PMM_III"/>
    <property type="match status" value="1"/>
</dbReference>
<dbReference type="GO" id="GO:0009252">
    <property type="term" value="P:peptidoglycan biosynthetic process"/>
    <property type="evidence" value="ECO:0007669"/>
    <property type="project" value="TreeGrafter"/>
</dbReference>
<dbReference type="GO" id="GO:0000287">
    <property type="term" value="F:magnesium ion binding"/>
    <property type="evidence" value="ECO:0007669"/>
    <property type="project" value="InterPro"/>
</dbReference>
<comment type="cofactor">
    <cofactor evidence="1">
        <name>Mg(2+)</name>
        <dbReference type="ChEBI" id="CHEBI:18420"/>
    </cofactor>
</comment>
<evidence type="ECO:0000256" key="5">
    <source>
        <dbReference type="ARBA" id="ARBA00022842"/>
    </source>
</evidence>
<name>A0A517MSN6_9BACT</name>
<proteinExistence type="inferred from homology"/>
<dbReference type="PROSITE" id="PS00710">
    <property type="entry name" value="PGM_PMM"/>
    <property type="match status" value="1"/>
</dbReference>
<dbReference type="GO" id="GO:0006048">
    <property type="term" value="P:UDP-N-acetylglucosamine biosynthetic process"/>
    <property type="evidence" value="ECO:0007669"/>
    <property type="project" value="TreeGrafter"/>
</dbReference>
<dbReference type="InterPro" id="IPR005846">
    <property type="entry name" value="A-D-PHexomutase_a/b/a-III"/>
</dbReference>
<dbReference type="InterPro" id="IPR005843">
    <property type="entry name" value="A-D-PHexomutase_C"/>
</dbReference>
<dbReference type="RefSeq" id="WP_145058634.1">
    <property type="nucleotide sequence ID" value="NZ_CP036263.1"/>
</dbReference>
<dbReference type="PANTHER" id="PTHR42946:SF1">
    <property type="entry name" value="PHOSPHOGLUCOMUTASE (ALPHA-D-GLUCOSE-1,6-BISPHOSPHATE-DEPENDENT)"/>
    <property type="match status" value="1"/>
</dbReference>
<dbReference type="InterPro" id="IPR005841">
    <property type="entry name" value="Alpha-D-phosphohexomutase_SF"/>
</dbReference>
<dbReference type="SUPFAM" id="SSF53738">
    <property type="entry name" value="Phosphoglucomutase, first 3 domains"/>
    <property type="match status" value="3"/>
</dbReference>
<dbReference type="OrthoDB" id="9806956at2"/>
<dbReference type="Pfam" id="PF02878">
    <property type="entry name" value="PGM_PMM_I"/>
    <property type="match status" value="1"/>
</dbReference>
<dbReference type="Gene3D" id="3.40.120.10">
    <property type="entry name" value="Alpha-D-Glucose-1,6-Bisphosphate, subunit A, domain 3"/>
    <property type="match status" value="3"/>
</dbReference>
<keyword evidence="4 7" id="KW-0479">Metal-binding</keyword>
<evidence type="ECO:0000256" key="1">
    <source>
        <dbReference type="ARBA" id="ARBA00001946"/>
    </source>
</evidence>
<keyword evidence="6 12" id="KW-0413">Isomerase</keyword>
<dbReference type="InterPro" id="IPR005845">
    <property type="entry name" value="A-D-PHexomutase_a/b/a-II"/>
</dbReference>
<dbReference type="InterPro" id="IPR036900">
    <property type="entry name" value="A-D-PHexomutase_C_sf"/>
</dbReference>
<keyword evidence="13" id="KW-1185">Reference proteome</keyword>
<dbReference type="Gene3D" id="3.30.310.50">
    <property type="entry name" value="Alpha-D-phosphohexomutase, C-terminal domain"/>
    <property type="match status" value="1"/>
</dbReference>
<evidence type="ECO:0000259" key="8">
    <source>
        <dbReference type="Pfam" id="PF00408"/>
    </source>
</evidence>
<dbReference type="GO" id="GO:0004614">
    <property type="term" value="F:phosphoglucomutase activity"/>
    <property type="evidence" value="ECO:0007669"/>
    <property type="project" value="UniProtKB-EC"/>
</dbReference>
<dbReference type="GO" id="GO:0005975">
    <property type="term" value="P:carbohydrate metabolic process"/>
    <property type="evidence" value="ECO:0007669"/>
    <property type="project" value="InterPro"/>
</dbReference>
<protein>
    <submittedName>
        <fullName evidence="12">Phosphomannomutase/phosphoglucomutase</fullName>
        <ecNumber evidence="12">5.4.2.2</ecNumber>
    </submittedName>
</protein>
<dbReference type="GO" id="GO:0004615">
    <property type="term" value="F:phosphomannomutase activity"/>
    <property type="evidence" value="ECO:0007669"/>
    <property type="project" value="TreeGrafter"/>
</dbReference>
<evidence type="ECO:0000259" key="10">
    <source>
        <dbReference type="Pfam" id="PF02879"/>
    </source>
</evidence>
<keyword evidence="3" id="KW-0597">Phosphoprotein</keyword>
<keyword evidence="5 7" id="KW-0460">Magnesium</keyword>
<evidence type="ECO:0000256" key="3">
    <source>
        <dbReference type="ARBA" id="ARBA00022553"/>
    </source>
</evidence>
<dbReference type="EC" id="5.4.2.2" evidence="12"/>
<dbReference type="NCBIfam" id="TIGR03990">
    <property type="entry name" value="Arch_GlmM"/>
    <property type="match status" value="1"/>
</dbReference>
<comment type="similarity">
    <text evidence="2 7">Belongs to the phosphohexose mutase family.</text>
</comment>
<dbReference type="Proteomes" id="UP000319852">
    <property type="component" value="Chromosome"/>
</dbReference>
<dbReference type="EMBL" id="CP036263">
    <property type="protein sequence ID" value="QDS97896.1"/>
    <property type="molecule type" value="Genomic_DNA"/>
</dbReference>
<feature type="domain" description="Alpha-D-phosphohexomutase alpha/beta/alpha" evidence="11">
    <location>
        <begin position="264"/>
        <end position="368"/>
    </location>
</feature>
<evidence type="ECO:0000256" key="2">
    <source>
        <dbReference type="ARBA" id="ARBA00010231"/>
    </source>
</evidence>
<evidence type="ECO:0000259" key="11">
    <source>
        <dbReference type="Pfam" id="PF02880"/>
    </source>
</evidence>
<feature type="domain" description="Alpha-D-phosphohexomutase alpha/beta/alpha" evidence="9">
    <location>
        <begin position="11"/>
        <end position="134"/>
    </location>
</feature>
<feature type="domain" description="Alpha-D-phosphohexomutase C-terminal" evidence="8">
    <location>
        <begin position="387"/>
        <end position="445"/>
    </location>
</feature>
<dbReference type="GO" id="GO:0005829">
    <property type="term" value="C:cytosol"/>
    <property type="evidence" value="ECO:0007669"/>
    <property type="project" value="TreeGrafter"/>
</dbReference>
<dbReference type="Pfam" id="PF00408">
    <property type="entry name" value="PGM_PMM_IV"/>
    <property type="match status" value="1"/>
</dbReference>
<evidence type="ECO:0000259" key="9">
    <source>
        <dbReference type="Pfam" id="PF02878"/>
    </source>
</evidence>
<evidence type="ECO:0000256" key="6">
    <source>
        <dbReference type="ARBA" id="ARBA00023235"/>
    </source>
</evidence>
<dbReference type="GO" id="GO:0008966">
    <property type="term" value="F:phosphoglucosamine mutase activity"/>
    <property type="evidence" value="ECO:0007669"/>
    <property type="project" value="InterPro"/>
</dbReference>
<evidence type="ECO:0000256" key="4">
    <source>
        <dbReference type="ARBA" id="ARBA00022723"/>
    </source>
</evidence>